<accession>A0A399D2F9</accession>
<dbReference type="CDD" id="cd01673">
    <property type="entry name" value="dNK"/>
    <property type="match status" value="1"/>
</dbReference>
<protein>
    <submittedName>
        <fullName evidence="4">Deoxynucleoside kinase</fullName>
    </submittedName>
</protein>
<evidence type="ECO:0000256" key="1">
    <source>
        <dbReference type="PIRSR" id="PIRSR000705-1"/>
    </source>
</evidence>
<dbReference type="Pfam" id="PF01712">
    <property type="entry name" value="dNK"/>
    <property type="match status" value="1"/>
</dbReference>
<evidence type="ECO:0000256" key="2">
    <source>
        <dbReference type="PIRSR" id="PIRSR000705-3"/>
    </source>
</evidence>
<dbReference type="Proteomes" id="UP000266441">
    <property type="component" value="Unassembled WGS sequence"/>
</dbReference>
<keyword evidence="2" id="KW-0547">Nucleotide-binding</keyword>
<keyword evidence="4" id="KW-0418">Kinase</keyword>
<evidence type="ECO:0000259" key="3">
    <source>
        <dbReference type="Pfam" id="PF01712"/>
    </source>
</evidence>
<sequence length="210" mass="24498">MRFLVIEGNIGVGKTTLAKMLAQDLNAKFITEQFDDNPFLPKFYKDKDRYAFPLELSFLANRYTQVKQEIMSPDLSRPQFVADYHFSKTAVFARHTLNSDEYQLFRQIYDIVSDGIPNPDLYVFLHAETPRLLENIKMRGRDYEQGITAGYLRKVQEGYISHLKQVDTFPVLMVDISQIDFVKNLEHYQLLKNIISKSDYKLGINRVILS</sequence>
<proteinExistence type="predicted"/>
<evidence type="ECO:0000313" key="4">
    <source>
        <dbReference type="EMBL" id="RIH66064.1"/>
    </source>
</evidence>
<dbReference type="Gene3D" id="3.40.50.300">
    <property type="entry name" value="P-loop containing nucleotide triphosphate hydrolases"/>
    <property type="match status" value="1"/>
</dbReference>
<dbReference type="InterPro" id="IPR050566">
    <property type="entry name" value="Deoxyribonucleoside_kinase"/>
</dbReference>
<name>A0A399D2F9_9BACT</name>
<feature type="binding site" evidence="2">
    <location>
        <begin position="8"/>
        <end position="16"/>
    </location>
    <ligand>
        <name>ATP</name>
        <dbReference type="ChEBI" id="CHEBI:30616"/>
    </ligand>
</feature>
<dbReference type="OrthoDB" id="9776634at2"/>
<dbReference type="InterPro" id="IPR027417">
    <property type="entry name" value="P-loop_NTPase"/>
</dbReference>
<comment type="caution">
    <text evidence="4">The sequence shown here is derived from an EMBL/GenBank/DDBJ whole genome shotgun (WGS) entry which is preliminary data.</text>
</comment>
<dbReference type="EMBL" id="QWET01000004">
    <property type="protein sequence ID" value="RIH66064.1"/>
    <property type="molecule type" value="Genomic_DNA"/>
</dbReference>
<keyword evidence="5" id="KW-1185">Reference proteome</keyword>
<feature type="active site" description="Proton acceptor" evidence="1">
    <location>
        <position position="83"/>
    </location>
</feature>
<keyword evidence="4" id="KW-0808">Transferase</keyword>
<dbReference type="SUPFAM" id="SSF52540">
    <property type="entry name" value="P-loop containing nucleoside triphosphate hydrolases"/>
    <property type="match status" value="1"/>
</dbReference>
<dbReference type="GO" id="GO:0019136">
    <property type="term" value="F:deoxynucleoside kinase activity"/>
    <property type="evidence" value="ECO:0007669"/>
    <property type="project" value="InterPro"/>
</dbReference>
<dbReference type="GO" id="GO:0005524">
    <property type="term" value="F:ATP binding"/>
    <property type="evidence" value="ECO:0007669"/>
    <property type="project" value="UniProtKB-KW"/>
</dbReference>
<feature type="domain" description="Deoxynucleoside kinase" evidence="3">
    <location>
        <begin position="4"/>
        <end position="193"/>
    </location>
</feature>
<evidence type="ECO:0000313" key="5">
    <source>
        <dbReference type="Proteomes" id="UP000266441"/>
    </source>
</evidence>
<dbReference type="AlphaFoldDB" id="A0A399D2F9"/>
<dbReference type="InterPro" id="IPR002624">
    <property type="entry name" value="DCK/DGK"/>
</dbReference>
<keyword evidence="2" id="KW-0067">ATP-binding</keyword>
<dbReference type="PANTHER" id="PTHR10513:SF46">
    <property type="entry name" value="DEOXYGUANOSINE KINASE"/>
    <property type="match status" value="1"/>
</dbReference>
<reference evidence="4 5" key="1">
    <citation type="journal article" date="2015" name="Int. J. Syst. Evol. Microbiol.">
        <title>Mariniphaga sediminis sp. nov., isolated from coastal sediment.</title>
        <authorList>
            <person name="Wang F.Q."/>
            <person name="Shen Q.Y."/>
            <person name="Chen G.J."/>
            <person name="Du Z.J."/>
        </authorList>
    </citation>
    <scope>NUCLEOTIDE SEQUENCE [LARGE SCALE GENOMIC DNA]</scope>
    <source>
        <strain evidence="4 5">SY21</strain>
    </source>
</reference>
<dbReference type="PIRSF" id="PIRSF000705">
    <property type="entry name" value="DNK"/>
    <property type="match status" value="1"/>
</dbReference>
<dbReference type="PANTHER" id="PTHR10513">
    <property type="entry name" value="DEOXYNUCLEOSIDE KINASE"/>
    <property type="match status" value="1"/>
</dbReference>
<gene>
    <name evidence="4" type="ORF">D1164_07320</name>
</gene>
<dbReference type="InterPro" id="IPR031314">
    <property type="entry name" value="DNK_dom"/>
</dbReference>
<dbReference type="GO" id="GO:0005737">
    <property type="term" value="C:cytoplasm"/>
    <property type="evidence" value="ECO:0007669"/>
    <property type="project" value="TreeGrafter"/>
</dbReference>
<dbReference type="RefSeq" id="WP_119349298.1">
    <property type="nucleotide sequence ID" value="NZ_QWET01000004.1"/>
</dbReference>
<organism evidence="4 5">
    <name type="scientific">Mariniphaga sediminis</name>
    <dbReference type="NCBI Taxonomy" id="1628158"/>
    <lineage>
        <taxon>Bacteria</taxon>
        <taxon>Pseudomonadati</taxon>
        <taxon>Bacteroidota</taxon>
        <taxon>Bacteroidia</taxon>
        <taxon>Marinilabiliales</taxon>
        <taxon>Prolixibacteraceae</taxon>
        <taxon>Mariniphaga</taxon>
    </lineage>
</organism>